<accession>A0ACC0YKD0</accession>
<gene>
    <name evidence="1" type="ORF">Pint_22424</name>
</gene>
<evidence type="ECO:0000313" key="2">
    <source>
        <dbReference type="Proteomes" id="UP001163603"/>
    </source>
</evidence>
<proteinExistence type="predicted"/>
<keyword evidence="2" id="KW-1185">Reference proteome</keyword>
<organism evidence="1 2">
    <name type="scientific">Pistacia integerrima</name>
    <dbReference type="NCBI Taxonomy" id="434235"/>
    <lineage>
        <taxon>Eukaryota</taxon>
        <taxon>Viridiplantae</taxon>
        <taxon>Streptophyta</taxon>
        <taxon>Embryophyta</taxon>
        <taxon>Tracheophyta</taxon>
        <taxon>Spermatophyta</taxon>
        <taxon>Magnoliopsida</taxon>
        <taxon>eudicotyledons</taxon>
        <taxon>Gunneridae</taxon>
        <taxon>Pentapetalae</taxon>
        <taxon>rosids</taxon>
        <taxon>malvids</taxon>
        <taxon>Sapindales</taxon>
        <taxon>Anacardiaceae</taxon>
        <taxon>Pistacia</taxon>
    </lineage>
</organism>
<comment type="caution">
    <text evidence="1">The sequence shown here is derived from an EMBL/GenBank/DDBJ whole genome shotgun (WGS) entry which is preliminary data.</text>
</comment>
<reference evidence="2" key="1">
    <citation type="journal article" date="2023" name="G3 (Bethesda)">
        <title>Genome assembly and association tests identify interacting loci associated with vigor, precocity, and sex in interspecific pistachio rootstocks.</title>
        <authorList>
            <person name="Palmer W."/>
            <person name="Jacygrad E."/>
            <person name="Sagayaradj S."/>
            <person name="Cavanaugh K."/>
            <person name="Han R."/>
            <person name="Bertier L."/>
            <person name="Beede B."/>
            <person name="Kafkas S."/>
            <person name="Golino D."/>
            <person name="Preece J."/>
            <person name="Michelmore R."/>
        </authorList>
    </citation>
    <scope>NUCLEOTIDE SEQUENCE [LARGE SCALE GENOMIC DNA]</scope>
</reference>
<dbReference type="EMBL" id="CM047741">
    <property type="protein sequence ID" value="KAJ0037869.1"/>
    <property type="molecule type" value="Genomic_DNA"/>
</dbReference>
<evidence type="ECO:0000313" key="1">
    <source>
        <dbReference type="EMBL" id="KAJ0037869.1"/>
    </source>
</evidence>
<sequence length="91" mass="10550">MQSLLPERLVKLYILHMPQFFVGVWRMVSRFLEKATPLEKVVIVTNEEEQKDFVKEIGEEVLPEEYGGQAKFVALQDVTVPPLDDESLKME</sequence>
<protein>
    <submittedName>
        <fullName evidence="1">Uncharacterized protein</fullName>
    </submittedName>
</protein>
<dbReference type="Proteomes" id="UP001163603">
    <property type="component" value="Chromosome 6"/>
</dbReference>
<name>A0ACC0YKD0_9ROSI</name>